<dbReference type="AlphaFoldDB" id="A0A841CDV3"/>
<proteinExistence type="predicted"/>
<evidence type="ECO:0000313" key="3">
    <source>
        <dbReference type="Proteomes" id="UP000547510"/>
    </source>
</evidence>
<keyword evidence="3" id="KW-1185">Reference proteome</keyword>
<comment type="caution">
    <text evidence="2">The sequence shown here is derived from an EMBL/GenBank/DDBJ whole genome shotgun (WGS) entry which is preliminary data.</text>
</comment>
<keyword evidence="1" id="KW-0732">Signal</keyword>
<reference evidence="2 3" key="1">
    <citation type="submission" date="2020-08" db="EMBL/GenBank/DDBJ databases">
        <title>Genomic Encyclopedia of Type Strains, Phase III (KMG-III): the genomes of soil and plant-associated and newly described type strains.</title>
        <authorList>
            <person name="Whitman W."/>
        </authorList>
    </citation>
    <scope>NUCLEOTIDE SEQUENCE [LARGE SCALE GENOMIC DNA]</scope>
    <source>
        <strain evidence="2 3">CECT 8640</strain>
    </source>
</reference>
<sequence length="285" mass="31575">MNATVGWLLSVCVCVVLAASCATNQNPSPATEPLDSAEQSLLHQAEEILMRACMADNGFSYAVVPEQPMPFYKRFPYVVDDETWARDHGFGNALRRELKEQDDPNQRYYDALPESELAKALVAANGPSPDGLTAISPTGVQITRSDRSCTSQAERKLYGDLQTWFQAMTVTDALPIARREQVVADTRYRVAVAGWARCMAERGYDYADPGRLHDAFRAEGPEEIAAATTEVICGRITGFAAVARELDAQYEDRQREQYRTEIADRLRLERAALPTALVAVEHGAR</sequence>
<name>A0A841CDV3_9PSEU</name>
<gene>
    <name evidence="2" type="ORF">FHS29_000775</name>
</gene>
<dbReference type="EMBL" id="JACHJN010000001">
    <property type="protein sequence ID" value="MBB5954205.1"/>
    <property type="molecule type" value="Genomic_DNA"/>
</dbReference>
<dbReference type="Proteomes" id="UP000547510">
    <property type="component" value="Unassembled WGS sequence"/>
</dbReference>
<feature type="chain" id="PRO_5039708040" description="Secreted protein" evidence="1">
    <location>
        <begin position="19"/>
        <end position="285"/>
    </location>
</feature>
<feature type="signal peptide" evidence="1">
    <location>
        <begin position="1"/>
        <end position="18"/>
    </location>
</feature>
<evidence type="ECO:0008006" key="4">
    <source>
        <dbReference type="Google" id="ProtNLM"/>
    </source>
</evidence>
<organism evidence="2 3">
    <name type="scientific">Saccharothrix tamanrassetensis</name>
    <dbReference type="NCBI Taxonomy" id="1051531"/>
    <lineage>
        <taxon>Bacteria</taxon>
        <taxon>Bacillati</taxon>
        <taxon>Actinomycetota</taxon>
        <taxon>Actinomycetes</taxon>
        <taxon>Pseudonocardiales</taxon>
        <taxon>Pseudonocardiaceae</taxon>
        <taxon>Saccharothrix</taxon>
    </lineage>
</organism>
<protein>
    <recommendedName>
        <fullName evidence="4">Secreted protein</fullName>
    </recommendedName>
</protein>
<evidence type="ECO:0000256" key="1">
    <source>
        <dbReference type="SAM" id="SignalP"/>
    </source>
</evidence>
<dbReference type="RefSeq" id="WP_184688205.1">
    <property type="nucleotide sequence ID" value="NZ_JACHJN010000001.1"/>
</dbReference>
<evidence type="ECO:0000313" key="2">
    <source>
        <dbReference type="EMBL" id="MBB5954205.1"/>
    </source>
</evidence>
<accession>A0A841CDV3</accession>